<dbReference type="AlphaFoldDB" id="A0AAD2JL18"/>
<keyword evidence="3" id="KW-1185">Reference proteome</keyword>
<sequence length="512" mass="56283">MNGQVIKKNDHVEHPLNTTEDTASTSAATLSMTNTLDESQKRNIANLSNSLSTTIGSDDSRTKSWITKNNCRELVPSLSSREIKSDLLSSFYHLADMFVCGSLEDDVDHRHTVLKETTKTIDIIRVRAPEATQELVDALFSMLTIRNNLLDVAAESAISIATFLEQGLTPKDRTYIVQKAEENSSSLISVLSTAYLTSVKSLSNKDPMESLFTIASASKFIQRKMVKRRGANLAVARCLRESDYWKRAGALDFCGLVFEDDASVQSLISMGEGENLEILVDGLIKRVYDDTVVQDQLAAISIVSKVLSLNCHVEKTLQAFHSVAFHSTSRDAVIVAADAFCSYVKKNGDLSLEHQLALIGFATLPQKEIRRVALVTLQSHTNNACSVELLNKSDTIDALLSIILHSPVHGDGIIALDIVRQMARSRVHHTNLCRHPTFLSTIVSMADSTDTPNPLAIEILVALVLNQENKDAFLRTPGLFKWLAKFVTAHPTGGNVQEQFLSVILFLTLSGT</sequence>
<evidence type="ECO:0000313" key="3">
    <source>
        <dbReference type="Proteomes" id="UP001295423"/>
    </source>
</evidence>
<name>A0AAD2JL18_9STRA</name>
<protein>
    <submittedName>
        <fullName evidence="2">Uncharacterized protein</fullName>
    </submittedName>
</protein>
<evidence type="ECO:0000313" key="2">
    <source>
        <dbReference type="EMBL" id="CAJ1960157.1"/>
    </source>
</evidence>
<organism evidence="2 3">
    <name type="scientific">Cylindrotheca closterium</name>
    <dbReference type="NCBI Taxonomy" id="2856"/>
    <lineage>
        <taxon>Eukaryota</taxon>
        <taxon>Sar</taxon>
        <taxon>Stramenopiles</taxon>
        <taxon>Ochrophyta</taxon>
        <taxon>Bacillariophyta</taxon>
        <taxon>Bacillariophyceae</taxon>
        <taxon>Bacillariophycidae</taxon>
        <taxon>Bacillariales</taxon>
        <taxon>Bacillariaceae</taxon>
        <taxon>Cylindrotheca</taxon>
    </lineage>
</organism>
<dbReference type="EMBL" id="CAKOGP040002047">
    <property type="protein sequence ID" value="CAJ1960157.1"/>
    <property type="molecule type" value="Genomic_DNA"/>
</dbReference>
<dbReference type="Proteomes" id="UP001295423">
    <property type="component" value="Unassembled WGS sequence"/>
</dbReference>
<feature type="region of interest" description="Disordered" evidence="1">
    <location>
        <begin position="1"/>
        <end position="25"/>
    </location>
</feature>
<dbReference type="SUPFAM" id="SSF48371">
    <property type="entry name" value="ARM repeat"/>
    <property type="match status" value="1"/>
</dbReference>
<dbReference type="InterPro" id="IPR016024">
    <property type="entry name" value="ARM-type_fold"/>
</dbReference>
<comment type="caution">
    <text evidence="2">The sequence shown here is derived from an EMBL/GenBank/DDBJ whole genome shotgun (WGS) entry which is preliminary data.</text>
</comment>
<evidence type="ECO:0000256" key="1">
    <source>
        <dbReference type="SAM" id="MobiDB-lite"/>
    </source>
</evidence>
<reference evidence="2" key="1">
    <citation type="submission" date="2023-08" db="EMBL/GenBank/DDBJ databases">
        <authorList>
            <person name="Audoor S."/>
            <person name="Bilcke G."/>
        </authorList>
    </citation>
    <scope>NUCLEOTIDE SEQUENCE</scope>
</reference>
<gene>
    <name evidence="2" type="ORF">CYCCA115_LOCUS18573</name>
</gene>
<accession>A0AAD2JL18</accession>
<proteinExistence type="predicted"/>